<dbReference type="PANTHER" id="PTHR24221:SF654">
    <property type="entry name" value="ATP-BINDING CASSETTE SUB-FAMILY B MEMBER 6"/>
    <property type="match status" value="1"/>
</dbReference>
<evidence type="ECO:0000256" key="1">
    <source>
        <dbReference type="ARBA" id="ARBA00004651"/>
    </source>
</evidence>
<dbReference type="SUPFAM" id="SSF52540">
    <property type="entry name" value="P-loop containing nucleoside triphosphate hydrolases"/>
    <property type="match status" value="1"/>
</dbReference>
<proteinExistence type="inferred from homology"/>
<dbReference type="FunFam" id="3.40.50.300:FF:000299">
    <property type="entry name" value="ABC transporter ATP-binding protein/permease"/>
    <property type="match status" value="1"/>
</dbReference>
<dbReference type="InterPro" id="IPR003439">
    <property type="entry name" value="ABC_transporter-like_ATP-bd"/>
</dbReference>
<feature type="transmembrane region" description="Helical" evidence="13">
    <location>
        <begin position="200"/>
        <end position="225"/>
    </location>
</feature>
<keyword evidence="7" id="KW-0067">ATP-binding</keyword>
<dbReference type="InterPro" id="IPR011527">
    <property type="entry name" value="ABC1_TM_dom"/>
</dbReference>
<feature type="transmembrane region" description="Helical" evidence="13">
    <location>
        <begin position="301"/>
        <end position="321"/>
    </location>
</feature>
<dbReference type="SMART" id="SM00382">
    <property type="entry name" value="AAA"/>
    <property type="match status" value="1"/>
</dbReference>
<dbReference type="InterPro" id="IPR036640">
    <property type="entry name" value="ABC1_TM_sf"/>
</dbReference>
<dbReference type="Pfam" id="PF00664">
    <property type="entry name" value="ABC_membrane"/>
    <property type="match status" value="1"/>
</dbReference>
<evidence type="ECO:0000259" key="14">
    <source>
        <dbReference type="PROSITE" id="PS50893"/>
    </source>
</evidence>
<feature type="domain" description="Peptidase C39" evidence="16">
    <location>
        <begin position="9"/>
        <end position="128"/>
    </location>
</feature>
<keyword evidence="6" id="KW-0645">Protease</keyword>
<keyword evidence="2" id="KW-0813">Transport</keyword>
<keyword evidence="18" id="KW-1185">Reference proteome</keyword>
<dbReference type="GO" id="GO:0043213">
    <property type="term" value="P:bacteriocin transport"/>
    <property type="evidence" value="ECO:0007669"/>
    <property type="project" value="UniProtKB-KW"/>
</dbReference>
<keyword evidence="9 13" id="KW-1133">Transmembrane helix</keyword>
<evidence type="ECO:0000256" key="13">
    <source>
        <dbReference type="SAM" id="Phobius"/>
    </source>
</evidence>
<dbReference type="Pfam" id="PF03412">
    <property type="entry name" value="Peptidase_C39"/>
    <property type="match status" value="1"/>
</dbReference>
<dbReference type="OrthoDB" id="9806127at2"/>
<protein>
    <submittedName>
        <fullName evidence="17">ABC-type bacteriocin/lantibiotic exporter, contains an N-terminal double-glycine peptidase domain</fullName>
    </submittedName>
</protein>
<feature type="domain" description="ABC transporter" evidence="14">
    <location>
        <begin position="477"/>
        <end position="708"/>
    </location>
</feature>
<keyword evidence="8" id="KW-0653">Protein transport</keyword>
<dbReference type="PANTHER" id="PTHR24221">
    <property type="entry name" value="ATP-BINDING CASSETTE SUB-FAMILY B"/>
    <property type="match status" value="1"/>
</dbReference>
<dbReference type="GO" id="GO:0140359">
    <property type="term" value="F:ABC-type transporter activity"/>
    <property type="evidence" value="ECO:0007669"/>
    <property type="project" value="InterPro"/>
</dbReference>
<dbReference type="GO" id="GO:0034040">
    <property type="term" value="F:ATPase-coupled lipid transmembrane transporter activity"/>
    <property type="evidence" value="ECO:0007669"/>
    <property type="project" value="TreeGrafter"/>
</dbReference>
<dbReference type="SUPFAM" id="SSF90123">
    <property type="entry name" value="ABC transporter transmembrane region"/>
    <property type="match status" value="1"/>
</dbReference>
<dbReference type="InterPro" id="IPR017871">
    <property type="entry name" value="ABC_transporter-like_CS"/>
</dbReference>
<comment type="similarity">
    <text evidence="12">Belongs to the ABC transporter superfamily. Lipid exporter (TC 3.A.1.106) family.</text>
</comment>
<evidence type="ECO:0000256" key="9">
    <source>
        <dbReference type="ARBA" id="ARBA00022989"/>
    </source>
</evidence>
<dbReference type="PROSITE" id="PS00211">
    <property type="entry name" value="ABC_TRANSPORTER_1"/>
    <property type="match status" value="1"/>
</dbReference>
<evidence type="ECO:0000256" key="5">
    <source>
        <dbReference type="ARBA" id="ARBA00022741"/>
    </source>
</evidence>
<evidence type="ECO:0000256" key="11">
    <source>
        <dbReference type="ARBA" id="ARBA00043264"/>
    </source>
</evidence>
<evidence type="ECO:0000256" key="4">
    <source>
        <dbReference type="ARBA" id="ARBA00022692"/>
    </source>
</evidence>
<keyword evidence="3" id="KW-1003">Cell membrane</keyword>
<evidence type="ECO:0000256" key="3">
    <source>
        <dbReference type="ARBA" id="ARBA00022475"/>
    </source>
</evidence>
<dbReference type="InterPro" id="IPR005074">
    <property type="entry name" value="Peptidase_C39"/>
</dbReference>
<evidence type="ECO:0000313" key="18">
    <source>
        <dbReference type="Proteomes" id="UP000199001"/>
    </source>
</evidence>
<dbReference type="GO" id="GO:0005524">
    <property type="term" value="F:ATP binding"/>
    <property type="evidence" value="ECO:0007669"/>
    <property type="project" value="UniProtKB-KW"/>
</dbReference>
<sequence>MTRVPVIVQMSSTECGPSCLAMVLGGLGRATEVRELRAHFGVGRDGTSARRILEVAREYGLAARGLRVNQAGLASVRLPAIAHWGEDHFTVLEKVGPRRIRMVDPGHGRRRLTHEEFFAEFSGTVLEFTPEESLRRRRRSIRDHLALRFLRDLVRLAPLLMVLAVALSAVVQVLGLASAWATKYGVDVLVGQRADTLSLFAVGVGAYIATHTLATLCRGLALLVLQRRLDGTLGERFMSHLMRLPYAYFQTRGAGDLMGRLSSNMAVRDMLTSQLATLLLDTVFVLVYTALLVALSPAYAAVVAVLAVAQFGIVLSTIRLVHERAQRELAADAKAQSSAIDALAGAEFLKSSGLSNWALRRWADRFTVSVRVGFERRRLDLVNESAMGMFQVAAPLVLLLFGVVQVVAGRMSLGTMLGLNVVAGLLLAPVGQVMGALRYLQTIGSHLERIYDVLNEEPEPARPQAHQPTELRGEIELRGVDFRYDLGTPLVLKNIDLRVAAGSKLAVVGSTGSGKTTLVRLLTGLLRPSAGSVLVDGRPLDDYDLEPLRRRFGVVTQFPYIFGGSIRDNLTLGRLDVSDDELREALRKVQFLPDLERMPMGLSTGVGEGGGALSGGQRQRLAIARALLARTNVLLLDEATSHLDTLTEAAIAAELSALGCTRIVIAHRISTVSDADQIVVLHHGEIVERGDHEELMALGGRYAELARRQTGGLTERAATGGQLLRQGRH</sequence>
<dbReference type="GO" id="GO:0016887">
    <property type="term" value="F:ATP hydrolysis activity"/>
    <property type="evidence" value="ECO:0007669"/>
    <property type="project" value="InterPro"/>
</dbReference>
<reference evidence="18" key="1">
    <citation type="submission" date="2016-06" db="EMBL/GenBank/DDBJ databases">
        <authorList>
            <person name="Varghese N."/>
            <person name="Submissions Spin"/>
        </authorList>
    </citation>
    <scope>NUCLEOTIDE SEQUENCE [LARGE SCALE GENOMIC DNA]</scope>
    <source>
        <strain evidence="18">DSM 43903</strain>
    </source>
</reference>
<feature type="domain" description="ABC transmembrane type-1" evidence="15">
    <location>
        <begin position="162"/>
        <end position="442"/>
    </location>
</feature>
<dbReference type="EMBL" id="FMHZ01000002">
    <property type="protein sequence ID" value="SCL44167.1"/>
    <property type="molecule type" value="Genomic_DNA"/>
</dbReference>
<dbReference type="CDD" id="cd18779">
    <property type="entry name" value="ABC_6TM_T1SS_like"/>
    <property type="match status" value="1"/>
</dbReference>
<dbReference type="GO" id="GO:0005886">
    <property type="term" value="C:plasma membrane"/>
    <property type="evidence" value="ECO:0007669"/>
    <property type="project" value="UniProtKB-SubCell"/>
</dbReference>
<feature type="transmembrane region" description="Helical" evidence="13">
    <location>
        <begin position="156"/>
        <end position="180"/>
    </location>
</feature>
<dbReference type="GO" id="GO:0008234">
    <property type="term" value="F:cysteine-type peptidase activity"/>
    <property type="evidence" value="ECO:0007669"/>
    <property type="project" value="UniProtKB-KW"/>
</dbReference>
<comment type="subcellular location">
    <subcellularLocation>
        <location evidence="1">Cell membrane</location>
        <topology evidence="1">Multi-pass membrane protein</topology>
    </subcellularLocation>
</comment>
<organism evidence="17 18">
    <name type="scientific">Micromonospora citrea</name>
    <dbReference type="NCBI Taxonomy" id="47855"/>
    <lineage>
        <taxon>Bacteria</taxon>
        <taxon>Bacillati</taxon>
        <taxon>Actinomycetota</taxon>
        <taxon>Actinomycetes</taxon>
        <taxon>Micromonosporales</taxon>
        <taxon>Micromonosporaceae</taxon>
        <taxon>Micromonospora</taxon>
    </lineage>
</organism>
<name>A0A1C6TQX6_9ACTN</name>
<dbReference type="Gene3D" id="1.20.1560.10">
    <property type="entry name" value="ABC transporter type 1, transmembrane domain"/>
    <property type="match status" value="1"/>
</dbReference>
<evidence type="ECO:0000313" key="17">
    <source>
        <dbReference type="EMBL" id="SCL44167.1"/>
    </source>
</evidence>
<evidence type="ECO:0000256" key="12">
    <source>
        <dbReference type="ARBA" id="ARBA00061644"/>
    </source>
</evidence>
<feature type="transmembrane region" description="Helical" evidence="13">
    <location>
        <begin position="386"/>
        <end position="407"/>
    </location>
</feature>
<dbReference type="STRING" id="47855.GA0070606_0168"/>
<keyword evidence="4 13" id="KW-0812">Transmembrane</keyword>
<gene>
    <name evidence="17" type="ORF">GA0070606_0168</name>
</gene>
<dbReference type="InterPro" id="IPR039421">
    <property type="entry name" value="Type_1_exporter"/>
</dbReference>
<evidence type="ECO:0000256" key="7">
    <source>
        <dbReference type="ARBA" id="ARBA00022840"/>
    </source>
</evidence>
<dbReference type="GO" id="GO:0015031">
    <property type="term" value="P:protein transport"/>
    <property type="evidence" value="ECO:0007669"/>
    <property type="project" value="UniProtKB-KW"/>
</dbReference>
<dbReference type="InterPro" id="IPR027417">
    <property type="entry name" value="P-loop_NTPase"/>
</dbReference>
<dbReference type="GO" id="GO:0006508">
    <property type="term" value="P:proteolysis"/>
    <property type="evidence" value="ECO:0007669"/>
    <property type="project" value="InterPro"/>
</dbReference>
<dbReference type="Gene3D" id="3.90.70.10">
    <property type="entry name" value="Cysteine proteinases"/>
    <property type="match status" value="1"/>
</dbReference>
<keyword evidence="11" id="KW-0080">Bacteriocin transport</keyword>
<evidence type="ECO:0000256" key="6">
    <source>
        <dbReference type="ARBA" id="ARBA00022807"/>
    </source>
</evidence>
<dbReference type="PROSITE" id="PS50990">
    <property type="entry name" value="PEPTIDASE_C39"/>
    <property type="match status" value="1"/>
</dbReference>
<evidence type="ECO:0000256" key="8">
    <source>
        <dbReference type="ARBA" id="ARBA00022927"/>
    </source>
</evidence>
<keyword evidence="5" id="KW-0547">Nucleotide-binding</keyword>
<dbReference type="Pfam" id="PF00005">
    <property type="entry name" value="ABC_tran"/>
    <property type="match status" value="1"/>
</dbReference>
<keyword evidence="6" id="KW-0788">Thiol protease</keyword>
<dbReference type="PROSITE" id="PS50893">
    <property type="entry name" value="ABC_TRANSPORTER_2"/>
    <property type="match status" value="1"/>
</dbReference>
<accession>A0A1C6TQX6</accession>
<keyword evidence="6" id="KW-0378">Hydrolase</keyword>
<dbReference type="InterPro" id="IPR003593">
    <property type="entry name" value="AAA+_ATPase"/>
</dbReference>
<evidence type="ECO:0000256" key="10">
    <source>
        <dbReference type="ARBA" id="ARBA00023136"/>
    </source>
</evidence>
<dbReference type="RefSeq" id="WP_091094586.1">
    <property type="nucleotide sequence ID" value="NZ_FMHZ01000002.1"/>
</dbReference>
<feature type="transmembrane region" description="Helical" evidence="13">
    <location>
        <begin position="275"/>
        <end position="295"/>
    </location>
</feature>
<evidence type="ECO:0000259" key="16">
    <source>
        <dbReference type="PROSITE" id="PS50990"/>
    </source>
</evidence>
<dbReference type="Gene3D" id="3.40.50.300">
    <property type="entry name" value="P-loop containing nucleotide triphosphate hydrolases"/>
    <property type="match status" value="1"/>
</dbReference>
<dbReference type="AlphaFoldDB" id="A0A1C6TQX6"/>
<dbReference type="PROSITE" id="PS50929">
    <property type="entry name" value="ABC_TM1F"/>
    <property type="match status" value="1"/>
</dbReference>
<evidence type="ECO:0000259" key="15">
    <source>
        <dbReference type="PROSITE" id="PS50929"/>
    </source>
</evidence>
<evidence type="ECO:0000256" key="2">
    <source>
        <dbReference type="ARBA" id="ARBA00022448"/>
    </source>
</evidence>
<dbReference type="Proteomes" id="UP000199001">
    <property type="component" value="Unassembled WGS sequence"/>
</dbReference>
<keyword evidence="10 13" id="KW-0472">Membrane</keyword>